<reference evidence="3 4" key="1">
    <citation type="submission" date="2018-04" db="EMBL/GenBank/DDBJ databases">
        <title>Active sludge and wastewater microbial communities from Klosterneuburg, Austria.</title>
        <authorList>
            <person name="Wagner M."/>
        </authorList>
    </citation>
    <scope>NUCLEOTIDE SEQUENCE [LARGE SCALE GENOMIC DNA]</scope>
    <source>
        <strain evidence="3 4">Nm49</strain>
    </source>
</reference>
<comment type="caution">
    <text evidence="3">The sequence shown here is derived from an EMBL/GenBank/DDBJ whole genome shotgun (WGS) entry which is preliminary data.</text>
</comment>
<dbReference type="CDD" id="cd00093">
    <property type="entry name" value="HTH_XRE"/>
    <property type="match status" value="1"/>
</dbReference>
<dbReference type="GO" id="GO:0003677">
    <property type="term" value="F:DNA binding"/>
    <property type="evidence" value="ECO:0007669"/>
    <property type="project" value="UniProtKB-KW"/>
</dbReference>
<dbReference type="SMART" id="SM00530">
    <property type="entry name" value="HTH_XRE"/>
    <property type="match status" value="1"/>
</dbReference>
<gene>
    <name evidence="3" type="ORF">C8R26_10814</name>
</gene>
<dbReference type="EMBL" id="QAOI01000008">
    <property type="protein sequence ID" value="PTQ77368.1"/>
    <property type="molecule type" value="Genomic_DNA"/>
</dbReference>
<dbReference type="PANTHER" id="PTHR36924:SF1">
    <property type="entry name" value="ANTITOXIN HIGA-1"/>
    <property type="match status" value="1"/>
</dbReference>
<accession>A0A2T5I0U7</accession>
<sequence length="100" mass="11344">MTIQQHNPPHPGELIKRTYIDPFDEISGNQIAKRLGVAVSTFSRLINGVSDVSPEMAIRLSKVLGRSPESWLLLQSNYDLWKVRQTVNTDNLEPIKFRVA</sequence>
<dbReference type="RefSeq" id="WP_107802951.1">
    <property type="nucleotide sequence ID" value="NZ_QAOI01000008.1"/>
</dbReference>
<evidence type="ECO:0000313" key="4">
    <source>
        <dbReference type="Proteomes" id="UP000244128"/>
    </source>
</evidence>
<dbReference type="Proteomes" id="UP000244128">
    <property type="component" value="Unassembled WGS sequence"/>
</dbReference>
<dbReference type="InterPro" id="IPR001387">
    <property type="entry name" value="Cro/C1-type_HTH"/>
</dbReference>
<name>A0A2T5I0U7_9PROT</name>
<protein>
    <submittedName>
        <fullName evidence="3">XRE family plasmid maintenance system antidote protein</fullName>
    </submittedName>
</protein>
<organism evidence="3 4">
    <name type="scientific">Nitrosomonas oligotropha</name>
    <dbReference type="NCBI Taxonomy" id="42354"/>
    <lineage>
        <taxon>Bacteria</taxon>
        <taxon>Pseudomonadati</taxon>
        <taxon>Pseudomonadota</taxon>
        <taxon>Betaproteobacteria</taxon>
        <taxon>Nitrosomonadales</taxon>
        <taxon>Nitrosomonadaceae</taxon>
        <taxon>Nitrosomonas</taxon>
    </lineage>
</organism>
<evidence type="ECO:0000256" key="1">
    <source>
        <dbReference type="ARBA" id="ARBA00023125"/>
    </source>
</evidence>
<feature type="domain" description="HTH cro/C1-type" evidence="2">
    <location>
        <begin position="30"/>
        <end position="71"/>
    </location>
</feature>
<proteinExistence type="predicted"/>
<dbReference type="InterPro" id="IPR010982">
    <property type="entry name" value="Lambda_DNA-bd_dom_sf"/>
</dbReference>
<dbReference type="InterPro" id="IPR013430">
    <property type="entry name" value="Toxin_antidote_HigA"/>
</dbReference>
<dbReference type="PROSITE" id="PS50943">
    <property type="entry name" value="HTH_CROC1"/>
    <property type="match status" value="1"/>
</dbReference>
<keyword evidence="1" id="KW-0238">DNA-binding</keyword>
<dbReference type="NCBIfam" id="TIGR02607">
    <property type="entry name" value="antidote_HigA"/>
    <property type="match status" value="1"/>
</dbReference>
<dbReference type="SUPFAM" id="SSF47413">
    <property type="entry name" value="lambda repressor-like DNA-binding domains"/>
    <property type="match status" value="1"/>
</dbReference>
<dbReference type="PANTHER" id="PTHR36924">
    <property type="entry name" value="ANTITOXIN HIGA-1"/>
    <property type="match status" value="1"/>
</dbReference>
<dbReference type="Pfam" id="PF01381">
    <property type="entry name" value="HTH_3"/>
    <property type="match status" value="1"/>
</dbReference>
<evidence type="ECO:0000313" key="3">
    <source>
        <dbReference type="EMBL" id="PTQ77368.1"/>
    </source>
</evidence>
<dbReference type="Gene3D" id="1.10.260.40">
    <property type="entry name" value="lambda repressor-like DNA-binding domains"/>
    <property type="match status" value="1"/>
</dbReference>
<dbReference type="AlphaFoldDB" id="A0A2T5I0U7"/>
<evidence type="ECO:0000259" key="2">
    <source>
        <dbReference type="PROSITE" id="PS50943"/>
    </source>
</evidence>